<gene>
    <name evidence="1" type="ORF">HD841_000553</name>
</gene>
<proteinExistence type="predicted"/>
<evidence type="ECO:0000313" key="1">
    <source>
        <dbReference type="EMBL" id="NYD88784.1"/>
    </source>
</evidence>
<dbReference type="Proteomes" id="UP000517753">
    <property type="component" value="Unassembled WGS sequence"/>
</dbReference>
<dbReference type="EMBL" id="JACCBY010000001">
    <property type="protein sequence ID" value="NYD88784.1"/>
    <property type="molecule type" value="Genomic_DNA"/>
</dbReference>
<organism evidence="1 2">
    <name type="scientific">Sphingomonas melonis</name>
    <dbReference type="NCBI Taxonomy" id="152682"/>
    <lineage>
        <taxon>Bacteria</taxon>
        <taxon>Pseudomonadati</taxon>
        <taxon>Pseudomonadota</taxon>
        <taxon>Alphaproteobacteria</taxon>
        <taxon>Sphingomonadales</taxon>
        <taxon>Sphingomonadaceae</taxon>
        <taxon>Sphingomonas</taxon>
    </lineage>
</organism>
<evidence type="ECO:0000313" key="2">
    <source>
        <dbReference type="Proteomes" id="UP000517753"/>
    </source>
</evidence>
<keyword evidence="2" id="KW-1185">Reference proteome</keyword>
<protein>
    <submittedName>
        <fullName evidence="1">Uncharacterized protein</fullName>
    </submittedName>
</protein>
<dbReference type="RefSeq" id="WP_179507341.1">
    <property type="nucleotide sequence ID" value="NZ_JACCBY010000001.1"/>
</dbReference>
<dbReference type="AlphaFoldDB" id="A0A7Y9FK74"/>
<comment type="caution">
    <text evidence="1">The sequence shown here is derived from an EMBL/GenBank/DDBJ whole genome shotgun (WGS) entry which is preliminary data.</text>
</comment>
<sequence length="105" mass="11034">MNAVTTIAANDPATTPVDVIADRLLAGLALVPSITDYPTALYEAKRLASRVRGYANLPNTAPGMLGRNGIQPAIERCIISAGRHGFNWRTPEALTDAVYAAAGGR</sequence>
<reference evidence="1 2" key="1">
    <citation type="submission" date="2020-08" db="EMBL/GenBank/DDBJ databases">
        <title>The Agave Microbiome: Exploring the role of microbial communities in plant adaptations to desert environments.</title>
        <authorList>
            <person name="Partida-Martinez L.P."/>
        </authorList>
    </citation>
    <scope>NUCLEOTIDE SEQUENCE [LARGE SCALE GENOMIC DNA]</scope>
    <source>
        <strain evidence="1 2">AS2.3</strain>
    </source>
</reference>
<name>A0A7Y9FK74_9SPHN</name>
<accession>A0A7Y9FK74</accession>